<evidence type="ECO:0000313" key="3">
    <source>
        <dbReference type="EMBL" id="MBE8719872.1"/>
    </source>
</evidence>
<keyword evidence="4" id="KW-1185">Reference proteome</keyword>
<proteinExistence type="predicted"/>
<dbReference type="PANTHER" id="PTHR43265">
    <property type="entry name" value="ESTERASE ESTD"/>
    <property type="match status" value="1"/>
</dbReference>
<organism evidence="3 4">
    <name type="scientific">Sphingobacterium pedocola</name>
    <dbReference type="NCBI Taxonomy" id="2082722"/>
    <lineage>
        <taxon>Bacteria</taxon>
        <taxon>Pseudomonadati</taxon>
        <taxon>Bacteroidota</taxon>
        <taxon>Sphingobacteriia</taxon>
        <taxon>Sphingobacteriales</taxon>
        <taxon>Sphingobacteriaceae</taxon>
        <taxon>Sphingobacterium</taxon>
    </lineage>
</organism>
<dbReference type="Pfam" id="PF12146">
    <property type="entry name" value="Hydrolase_4"/>
    <property type="match status" value="1"/>
</dbReference>
<dbReference type="PANTHER" id="PTHR43265:SF1">
    <property type="entry name" value="ESTERASE ESTD"/>
    <property type="match status" value="1"/>
</dbReference>
<protein>
    <submittedName>
        <fullName evidence="3">Alpha/beta hydrolase</fullName>
    </submittedName>
</protein>
<dbReference type="PROSITE" id="PS00708">
    <property type="entry name" value="PRO_ENDOPEP_SER"/>
    <property type="match status" value="1"/>
</dbReference>
<evidence type="ECO:0000259" key="2">
    <source>
        <dbReference type="Pfam" id="PF12146"/>
    </source>
</evidence>
<reference evidence="3 4" key="1">
    <citation type="submission" date="2018-02" db="EMBL/GenBank/DDBJ databases">
        <title>Sphingobacterium KA21.</title>
        <authorList>
            <person name="Vasarhelyi B.M."/>
            <person name="Deshmukh S."/>
            <person name="Balint B."/>
            <person name="Kukolya J."/>
        </authorList>
    </citation>
    <scope>NUCLEOTIDE SEQUENCE [LARGE SCALE GENOMIC DNA]</scope>
    <source>
        <strain evidence="3 4">Ka21</strain>
    </source>
</reference>
<comment type="caution">
    <text evidence="3">The sequence shown here is derived from an EMBL/GenBank/DDBJ whole genome shotgun (WGS) entry which is preliminary data.</text>
</comment>
<evidence type="ECO:0000256" key="1">
    <source>
        <dbReference type="ARBA" id="ARBA00022801"/>
    </source>
</evidence>
<dbReference type="InterPro" id="IPR002471">
    <property type="entry name" value="Pept_S9_AS"/>
</dbReference>
<dbReference type="GO" id="GO:0016787">
    <property type="term" value="F:hydrolase activity"/>
    <property type="evidence" value="ECO:0007669"/>
    <property type="project" value="UniProtKB-KW"/>
</dbReference>
<name>A0ABR9T5E0_9SPHI</name>
<accession>A0ABR9T5E0</accession>
<dbReference type="InterPro" id="IPR029058">
    <property type="entry name" value="AB_hydrolase_fold"/>
</dbReference>
<dbReference type="RefSeq" id="WP_196937575.1">
    <property type="nucleotide sequence ID" value="NZ_MU158689.1"/>
</dbReference>
<feature type="domain" description="Serine aminopeptidase S33" evidence="2">
    <location>
        <begin position="87"/>
        <end position="311"/>
    </location>
</feature>
<dbReference type="Proteomes" id="UP000618319">
    <property type="component" value="Unassembled WGS sequence"/>
</dbReference>
<dbReference type="InterPro" id="IPR053145">
    <property type="entry name" value="AB_hydrolase_Est10"/>
</dbReference>
<gene>
    <name evidence="3" type="ORF">C4F40_03905</name>
</gene>
<dbReference type="SUPFAM" id="SSF53474">
    <property type="entry name" value="alpha/beta-Hydrolases"/>
    <property type="match status" value="1"/>
</dbReference>
<keyword evidence="1 3" id="KW-0378">Hydrolase</keyword>
<sequence length="346" mass="38608">MKQFYVIFFLVIHSCLGYGEPVQYLSASQPYDTLEVVFTNVYDDVQLAGTLSFPKRAGRYPAVILLTGSGAQNRDEEISGHKPFKVITDYLTQRGIVVLRYDDRGVGKSTGQFDNSTIGDFSKDALAALAFLKKQNQVDARKIGFIGHSEGGLIAALLAGQNMRDLSFIMSLAGPAISIDQLMVDQLYAIGKTSGMSEPALEAARRINEKNFAIVKGDLNNREAYKGLMENMKMVPGFTEHADLLAMVSPAYRYFLRIEPEKYLKKITIPVFAAFGSLDVQVPSTRNLESLHRLLPRNPKSVLKEYEGLNHLFQQAQTGRVAEYAEIKETFNERVLSDMADWITNL</sequence>
<dbReference type="Gene3D" id="3.40.50.1820">
    <property type="entry name" value="alpha/beta hydrolase"/>
    <property type="match status" value="1"/>
</dbReference>
<dbReference type="InterPro" id="IPR022742">
    <property type="entry name" value="Hydrolase_4"/>
</dbReference>
<dbReference type="EMBL" id="PSKQ01000017">
    <property type="protein sequence ID" value="MBE8719872.1"/>
    <property type="molecule type" value="Genomic_DNA"/>
</dbReference>
<evidence type="ECO:0000313" key="4">
    <source>
        <dbReference type="Proteomes" id="UP000618319"/>
    </source>
</evidence>